<gene>
    <name evidence="2" type="ORF">B7463_g8949</name>
</gene>
<keyword evidence="3" id="KW-1185">Reference proteome</keyword>
<dbReference type="AlphaFoldDB" id="A0A3E2H227"/>
<protein>
    <submittedName>
        <fullName evidence="2">Uncharacterized protein</fullName>
    </submittedName>
</protein>
<feature type="non-terminal residue" evidence="2">
    <location>
        <position position="1"/>
    </location>
</feature>
<sequence>MVELSIREFLSIPHQPVTRHITRHINGGNTTSRSREWDYTDARWLEPWDEFCPERLELEFGPLLDLRGPSISHIEDVMDNYRDIHSEAQLVILQHMSIFTRVNRTWEACNNYLSQSQLLPDHLSKLSDRQVISQGLQYGATAPDQVFHLSADGAQLHPNAVGESKLYAKWSYDRWKSSSIADRVDFRQVVSQVNYYMRKRKCRYGIITNELECIAVYRVPGYRGRLKVSRPFPIQTTDSLGHGDGKDMTADVAIFCLPLWARCEVSIDDDDVGEEDANLDEYFPEEPLSSSLPSSPPDFHHPTSEYLPSSE</sequence>
<dbReference type="OrthoDB" id="4367324at2759"/>
<proteinExistence type="predicted"/>
<reference evidence="2 3" key="1">
    <citation type="submission" date="2018-05" db="EMBL/GenBank/DDBJ databases">
        <title>Draft genome sequence of Scytalidium lignicola DSM 105466, a ubiquitous saprotrophic fungus.</title>
        <authorList>
            <person name="Buettner E."/>
            <person name="Gebauer A.M."/>
            <person name="Hofrichter M."/>
            <person name="Liers C."/>
            <person name="Kellner H."/>
        </authorList>
    </citation>
    <scope>NUCLEOTIDE SEQUENCE [LARGE SCALE GENOMIC DNA]</scope>
    <source>
        <strain evidence="2 3">DSM 105466</strain>
    </source>
</reference>
<dbReference type="EMBL" id="NCSJ02000209">
    <property type="protein sequence ID" value="RFU27381.1"/>
    <property type="molecule type" value="Genomic_DNA"/>
</dbReference>
<accession>A0A3E2H227</accession>
<dbReference type="Proteomes" id="UP000258309">
    <property type="component" value="Unassembled WGS sequence"/>
</dbReference>
<name>A0A3E2H227_SCYLI</name>
<evidence type="ECO:0000313" key="2">
    <source>
        <dbReference type="EMBL" id="RFU27381.1"/>
    </source>
</evidence>
<feature type="region of interest" description="Disordered" evidence="1">
    <location>
        <begin position="274"/>
        <end position="311"/>
    </location>
</feature>
<evidence type="ECO:0000256" key="1">
    <source>
        <dbReference type="SAM" id="MobiDB-lite"/>
    </source>
</evidence>
<feature type="compositionally biased region" description="Acidic residues" evidence="1">
    <location>
        <begin position="274"/>
        <end position="284"/>
    </location>
</feature>
<organism evidence="2 3">
    <name type="scientific">Scytalidium lignicola</name>
    <name type="common">Hyphomycete</name>
    <dbReference type="NCBI Taxonomy" id="5539"/>
    <lineage>
        <taxon>Eukaryota</taxon>
        <taxon>Fungi</taxon>
        <taxon>Dikarya</taxon>
        <taxon>Ascomycota</taxon>
        <taxon>Pezizomycotina</taxon>
        <taxon>Leotiomycetes</taxon>
        <taxon>Leotiomycetes incertae sedis</taxon>
        <taxon>Scytalidium</taxon>
    </lineage>
</organism>
<feature type="non-terminal residue" evidence="2">
    <location>
        <position position="311"/>
    </location>
</feature>
<evidence type="ECO:0000313" key="3">
    <source>
        <dbReference type="Proteomes" id="UP000258309"/>
    </source>
</evidence>
<comment type="caution">
    <text evidence="2">The sequence shown here is derived from an EMBL/GenBank/DDBJ whole genome shotgun (WGS) entry which is preliminary data.</text>
</comment>